<dbReference type="EMBL" id="JBHSQK010000011">
    <property type="protein sequence ID" value="MFC5948052.1"/>
    <property type="molecule type" value="Genomic_DNA"/>
</dbReference>
<reference evidence="3" key="1">
    <citation type="journal article" date="2019" name="Int. J. Syst. Evol. Microbiol.">
        <title>The Global Catalogue of Microorganisms (GCM) 10K type strain sequencing project: providing services to taxonomists for standard genome sequencing and annotation.</title>
        <authorList>
            <consortium name="The Broad Institute Genomics Platform"/>
            <consortium name="The Broad Institute Genome Sequencing Center for Infectious Disease"/>
            <person name="Wu L."/>
            <person name="Ma J."/>
        </authorList>
    </citation>
    <scope>NUCLEOTIDE SEQUENCE [LARGE SCALE GENOMIC DNA]</scope>
    <source>
        <strain evidence="3">CGMCC 4.7397</strain>
    </source>
</reference>
<dbReference type="Gene3D" id="3.30.750.24">
    <property type="entry name" value="STAS domain"/>
    <property type="match status" value="1"/>
</dbReference>
<dbReference type="InterPro" id="IPR036513">
    <property type="entry name" value="STAS_dom_sf"/>
</dbReference>
<dbReference type="PANTHER" id="PTHR33495">
    <property type="entry name" value="ANTI-SIGMA FACTOR ANTAGONIST TM_1081-RELATED-RELATED"/>
    <property type="match status" value="1"/>
</dbReference>
<dbReference type="InterPro" id="IPR058548">
    <property type="entry name" value="MlaB-like_STAS"/>
</dbReference>
<evidence type="ECO:0000259" key="1">
    <source>
        <dbReference type="PROSITE" id="PS50801"/>
    </source>
</evidence>
<proteinExistence type="predicted"/>
<dbReference type="PROSITE" id="PS50801">
    <property type="entry name" value="STAS"/>
    <property type="match status" value="1"/>
</dbReference>
<dbReference type="PANTHER" id="PTHR33495:SF2">
    <property type="entry name" value="ANTI-SIGMA FACTOR ANTAGONIST TM_1081-RELATED"/>
    <property type="match status" value="1"/>
</dbReference>
<evidence type="ECO:0000313" key="3">
    <source>
        <dbReference type="Proteomes" id="UP001596119"/>
    </source>
</evidence>
<evidence type="ECO:0000313" key="2">
    <source>
        <dbReference type="EMBL" id="MFC5948052.1"/>
    </source>
</evidence>
<dbReference type="SUPFAM" id="SSF52091">
    <property type="entry name" value="SpoIIaa-like"/>
    <property type="match status" value="1"/>
</dbReference>
<dbReference type="Proteomes" id="UP001596119">
    <property type="component" value="Unassembled WGS sequence"/>
</dbReference>
<name>A0ABW1I336_9PSEU</name>
<dbReference type="RefSeq" id="WP_379565110.1">
    <property type="nucleotide sequence ID" value="NZ_JBHSQK010000011.1"/>
</dbReference>
<protein>
    <submittedName>
        <fullName evidence="2">STAS domain-containing protein</fullName>
    </submittedName>
</protein>
<accession>A0ABW1I336</accession>
<dbReference type="InterPro" id="IPR002645">
    <property type="entry name" value="STAS_dom"/>
</dbReference>
<organism evidence="2 3">
    <name type="scientific">Pseudonocardia lutea</name>
    <dbReference type="NCBI Taxonomy" id="2172015"/>
    <lineage>
        <taxon>Bacteria</taxon>
        <taxon>Bacillati</taxon>
        <taxon>Actinomycetota</taxon>
        <taxon>Actinomycetes</taxon>
        <taxon>Pseudonocardiales</taxon>
        <taxon>Pseudonocardiaceae</taxon>
        <taxon>Pseudonocardia</taxon>
    </lineage>
</organism>
<dbReference type="Pfam" id="PF13466">
    <property type="entry name" value="STAS_2"/>
    <property type="match status" value="1"/>
</dbReference>
<sequence length="106" mass="11318">MNAAPGTVEVALDGELDIATFARALRRLEEAERDAPGLLVLDLSRLEFVDSSGVRLVLLAEQRARAEGRRVAVRLGTGPALRVFEALGLVDKLEVLPPPPVAEPAP</sequence>
<comment type="caution">
    <text evidence="2">The sequence shown here is derived from an EMBL/GenBank/DDBJ whole genome shotgun (WGS) entry which is preliminary data.</text>
</comment>
<gene>
    <name evidence="2" type="ORF">ACFQH9_07170</name>
</gene>
<dbReference type="CDD" id="cd07043">
    <property type="entry name" value="STAS_anti-anti-sigma_factors"/>
    <property type="match status" value="1"/>
</dbReference>
<feature type="domain" description="STAS" evidence="1">
    <location>
        <begin position="1"/>
        <end position="106"/>
    </location>
</feature>
<keyword evidence="3" id="KW-1185">Reference proteome</keyword>